<dbReference type="GO" id="GO:0016887">
    <property type="term" value="F:ATP hydrolysis activity"/>
    <property type="evidence" value="ECO:0007669"/>
    <property type="project" value="InterPro"/>
</dbReference>
<evidence type="ECO:0000313" key="13">
    <source>
        <dbReference type="Proteomes" id="UP000720189"/>
    </source>
</evidence>
<feature type="transmembrane region" description="Helical" evidence="10">
    <location>
        <begin position="224"/>
        <end position="245"/>
    </location>
</feature>
<dbReference type="PROSITE" id="PS00211">
    <property type="entry name" value="ABC_TRANSPORTER_1"/>
    <property type="match status" value="2"/>
</dbReference>
<dbReference type="Pfam" id="PF00005">
    <property type="entry name" value="ABC_tran"/>
    <property type="match status" value="2"/>
</dbReference>
<dbReference type="InterPro" id="IPR017871">
    <property type="entry name" value="ABC_transporter-like_CS"/>
</dbReference>
<dbReference type="PANTHER" id="PTHR19229">
    <property type="entry name" value="ATP-BINDING CASSETTE TRANSPORTER SUBFAMILY A ABCA"/>
    <property type="match status" value="1"/>
</dbReference>
<dbReference type="PROSITE" id="PS50893">
    <property type="entry name" value="ABC_TRANSPORTER_2"/>
    <property type="match status" value="2"/>
</dbReference>
<evidence type="ECO:0000256" key="6">
    <source>
        <dbReference type="ARBA" id="ARBA00022741"/>
    </source>
</evidence>
<comment type="subcellular location">
    <subcellularLocation>
        <location evidence="1">Membrane</location>
        <topology evidence="1">Multi-pass membrane protein</topology>
    </subcellularLocation>
</comment>
<dbReference type="InterPro" id="IPR003593">
    <property type="entry name" value="AAA+_ATPase"/>
</dbReference>
<dbReference type="OrthoDB" id="8061355at2759"/>
<dbReference type="RefSeq" id="XP_046040991.1">
    <property type="nucleotide sequence ID" value="XM_046189165.1"/>
</dbReference>
<name>A0A9P9JK78_FUSRE</name>
<feature type="transmembrane region" description="Helical" evidence="10">
    <location>
        <begin position="31"/>
        <end position="52"/>
    </location>
</feature>
<dbReference type="Proteomes" id="UP000720189">
    <property type="component" value="Unassembled WGS sequence"/>
</dbReference>
<keyword evidence="6" id="KW-0547">Nucleotide-binding</keyword>
<feature type="transmembrane region" description="Helical" evidence="10">
    <location>
        <begin position="306"/>
        <end position="326"/>
    </location>
</feature>
<dbReference type="GO" id="GO:0005319">
    <property type="term" value="F:lipid transporter activity"/>
    <property type="evidence" value="ECO:0007669"/>
    <property type="project" value="TreeGrafter"/>
</dbReference>
<feature type="domain" description="ABC transporter" evidence="11">
    <location>
        <begin position="457"/>
        <end position="689"/>
    </location>
</feature>
<evidence type="ECO:0000256" key="9">
    <source>
        <dbReference type="ARBA" id="ARBA00023136"/>
    </source>
</evidence>
<gene>
    <name evidence="12" type="ORF">BKA55DRAFT_530751</name>
</gene>
<reference evidence="12" key="1">
    <citation type="journal article" date="2021" name="Nat. Commun.">
        <title>Genetic determinants of endophytism in the Arabidopsis root mycobiome.</title>
        <authorList>
            <person name="Mesny F."/>
            <person name="Miyauchi S."/>
            <person name="Thiergart T."/>
            <person name="Pickel B."/>
            <person name="Atanasova L."/>
            <person name="Karlsson M."/>
            <person name="Huettel B."/>
            <person name="Barry K.W."/>
            <person name="Haridas S."/>
            <person name="Chen C."/>
            <person name="Bauer D."/>
            <person name="Andreopoulos W."/>
            <person name="Pangilinan J."/>
            <person name="LaButti K."/>
            <person name="Riley R."/>
            <person name="Lipzen A."/>
            <person name="Clum A."/>
            <person name="Drula E."/>
            <person name="Henrissat B."/>
            <person name="Kohler A."/>
            <person name="Grigoriev I.V."/>
            <person name="Martin F.M."/>
            <person name="Hacquard S."/>
        </authorList>
    </citation>
    <scope>NUCLEOTIDE SEQUENCE</scope>
    <source>
        <strain evidence="12">MPI-CAGE-AT-0023</strain>
    </source>
</reference>
<evidence type="ECO:0000256" key="5">
    <source>
        <dbReference type="ARBA" id="ARBA00022737"/>
    </source>
</evidence>
<feature type="transmembrane region" description="Helical" evidence="10">
    <location>
        <begin position="1031"/>
        <end position="1057"/>
    </location>
</feature>
<comment type="caution">
    <text evidence="12">The sequence shown here is derived from an EMBL/GenBank/DDBJ whole genome shotgun (WGS) entry which is preliminary data.</text>
</comment>
<dbReference type="GO" id="GO:0016020">
    <property type="term" value="C:membrane"/>
    <property type="evidence" value="ECO:0007669"/>
    <property type="project" value="UniProtKB-SubCell"/>
</dbReference>
<feature type="transmembrane region" description="Helical" evidence="10">
    <location>
        <begin position="1095"/>
        <end position="1118"/>
    </location>
</feature>
<sequence length="1666" mass="182629">MNQLSPSTTLWLRQTQALTKKILLITVVRHWLSTLIRCLVIPILVLSLVLGVQNFTSSNNKYGIGKPTSAPILSEVTPDGAKLFIIQPSGAGSDVSAVIKDVVKPLGKKAKIEILKDEQELMEKCPTDINGKTDCYAAVIFNDSPLSDGGNKQWNYTMRCGSSNVASSFDVFQSAKAATNPYIPLQLAIDQAITNSSAVPDMYMFTRTTQEQAKAVHRRKFIDMVLGGLNLVCFASMLSLVYHVVGTIASERESGMTQLIDVMGGGAFSARVLSYLIAFDIIYLPSWIILGGIYSSLLLPTSSAGITILWQILTGWALTSGCVFGATFAIRYSTILAVIALIGMAAFAQLLDSQTEPITASVAMAFSIMFPSCSYIFVLNSMARYEKAGKATNIYAIPPSPGFEVQKATIGTLWLCLCLSIVAFPLVTIAIERFVHGTSRGRQFKTGPKADNTSLALQVIGVTKTYKASIWKRMCCFGKRRPVIAVNSMTFSSNKQQVLCLLGSNGSGKTTTMDLITGRQSLTGGSIQINAPASKIGFCPQRNIQWDELTVLEHVSIWDMIKGGTSTRARLERLVESCDLSLKMHSRVGTLSGGQKRKVQLACMIVGGSSVCLMDEVTTGMDPVSRRAIWNIVLAERSKRSIILTTHFIDECDVLADQVVLISRGHVKCQGSPAELKNLYGGGYRVHVPQIDGIPQTRFPAVAHQGETIFNTPDSASATRLLSSLEAAGLSDVVVSGPTIEHVFLQVVNDPEESEKTTSGILEDDLIPLTVVDPTTDGELSSGTRTTFTQQLAALTVKRLTIFRSNFWWYIVAMTLPLAFSPGATSLLKVSDGIDTFPFELPLCVSSQPSIFDEPWPVDIVASGYADEVGSGVMSMLVGPQSTRRSVFGVIDKFTIGERYNSNNFDSDFTFQNGFKAFQNRMREPVKFTPGAIYFGDDLDKATIAYNPELGYDTPVLMQNLYSQAASGVPITVQLAFFSNSTPADAGSGLIAAIILAFLHSLYPAFFALYPTYEKLHKVRALQYSNNVRPYPLWASCMIFDMIFVTIIASLGTLALSAHVENWYFAGYMFPVMWLYGIASMLWSYIISLYATSELTAFGLTVCSMVGTFTITMIGFSLTSQLGATNPSPSSPTLALDAVSFSLGLLFPIMNLFRAMAVGLNIWLVSCRNYKLLTNPGDIHAYGGPIMLLAIQIIYLFPLLVWLDGQRSFSWPWRRTKQVNAEESISNNHHGIEMNNIGNEGSVSDLLRVTQVTKSFGGKLAVQNVSLAIGESSVIALLGPNGAGKTTLTNMMRGEMVPDNGRIYVQGVEVQGNLQMARKSIGVCPQFDALDKITVRQQLNFYARIKGISNIKQNVELVMSKVGLTPYASRLTHVLSGGNKRKLSLAIALLGKQYFDFGPFEFIIDKYAGNPRVLILDEPSSAMDACTKREMWKMLSSITSGRSVLLVTHSMEEADELATQVAIMSKRILAIGTSQQLRKQYSNVYDVHLVLKTAPGSSRTEIQELESWVRDVFPQASFDAINLGGQVRFVMPVASSLPDDGRSTVLRLMEILEQHRTSLRLAHYTVGMGTLELAFLRIIKNCDVPEVLQEHTHVIVGVWHTTMHNSIPTYQIGKGSCHVHAYQNPSVNGINSGWVQEYIIFLEYHVDFKSSVSRCSLMTFGKRLDW</sequence>
<feature type="transmembrane region" description="Helical" evidence="10">
    <location>
        <begin position="358"/>
        <end position="378"/>
    </location>
</feature>
<keyword evidence="9 10" id="KW-0472">Membrane</keyword>
<evidence type="ECO:0000313" key="12">
    <source>
        <dbReference type="EMBL" id="KAH7205398.1"/>
    </source>
</evidence>
<evidence type="ECO:0000256" key="1">
    <source>
        <dbReference type="ARBA" id="ARBA00004141"/>
    </source>
</evidence>
<keyword evidence="5" id="KW-0677">Repeat</keyword>
<organism evidence="12 13">
    <name type="scientific">Fusarium redolens</name>
    <dbReference type="NCBI Taxonomy" id="48865"/>
    <lineage>
        <taxon>Eukaryota</taxon>
        <taxon>Fungi</taxon>
        <taxon>Dikarya</taxon>
        <taxon>Ascomycota</taxon>
        <taxon>Pezizomycotina</taxon>
        <taxon>Sordariomycetes</taxon>
        <taxon>Hypocreomycetidae</taxon>
        <taxon>Hypocreales</taxon>
        <taxon>Nectriaceae</taxon>
        <taxon>Fusarium</taxon>
        <taxon>Fusarium redolens species complex</taxon>
    </lineage>
</organism>
<feature type="transmembrane region" description="Helical" evidence="10">
    <location>
        <begin position="272"/>
        <end position="294"/>
    </location>
</feature>
<keyword evidence="13" id="KW-1185">Reference proteome</keyword>
<evidence type="ECO:0000256" key="8">
    <source>
        <dbReference type="ARBA" id="ARBA00022989"/>
    </source>
</evidence>
<keyword evidence="4 10" id="KW-0812">Transmembrane</keyword>
<evidence type="ECO:0000256" key="3">
    <source>
        <dbReference type="ARBA" id="ARBA00022448"/>
    </source>
</evidence>
<feature type="transmembrane region" description="Helical" evidence="10">
    <location>
        <begin position="332"/>
        <end position="351"/>
    </location>
</feature>
<comment type="similarity">
    <text evidence="2">Belongs to the ABC transporter superfamily. ABCA family.</text>
</comment>
<feature type="transmembrane region" description="Helical" evidence="10">
    <location>
        <begin position="1063"/>
        <end position="1083"/>
    </location>
</feature>
<dbReference type="CDD" id="cd03263">
    <property type="entry name" value="ABC_subfamily_A"/>
    <property type="match status" value="2"/>
</dbReference>
<feature type="transmembrane region" description="Helical" evidence="10">
    <location>
        <begin position="807"/>
        <end position="828"/>
    </location>
</feature>
<dbReference type="SUPFAM" id="SSF52540">
    <property type="entry name" value="P-loop containing nucleoside triphosphate hydrolases"/>
    <property type="match status" value="2"/>
</dbReference>
<feature type="transmembrane region" description="Helical" evidence="10">
    <location>
        <begin position="412"/>
        <end position="435"/>
    </location>
</feature>
<dbReference type="InterPro" id="IPR013525">
    <property type="entry name" value="ABC2_TM"/>
</dbReference>
<keyword evidence="8 10" id="KW-1133">Transmembrane helix</keyword>
<keyword evidence="3" id="KW-0813">Transport</keyword>
<evidence type="ECO:0000259" key="11">
    <source>
        <dbReference type="PROSITE" id="PS50893"/>
    </source>
</evidence>
<feature type="transmembrane region" description="Helical" evidence="10">
    <location>
        <begin position="1138"/>
        <end position="1165"/>
    </location>
</feature>
<accession>A0A9P9JK78</accession>
<feature type="transmembrane region" description="Helical" evidence="10">
    <location>
        <begin position="1186"/>
        <end position="1203"/>
    </location>
</feature>
<dbReference type="GO" id="GO:0005524">
    <property type="term" value="F:ATP binding"/>
    <property type="evidence" value="ECO:0007669"/>
    <property type="project" value="UniProtKB-KW"/>
</dbReference>
<dbReference type="InterPro" id="IPR026082">
    <property type="entry name" value="ABCA"/>
</dbReference>
<proteinExistence type="inferred from homology"/>
<evidence type="ECO:0000256" key="10">
    <source>
        <dbReference type="SAM" id="Phobius"/>
    </source>
</evidence>
<evidence type="ECO:0000256" key="4">
    <source>
        <dbReference type="ARBA" id="ARBA00022692"/>
    </source>
</evidence>
<feature type="domain" description="ABC transporter" evidence="11">
    <location>
        <begin position="1247"/>
        <end position="1490"/>
    </location>
</feature>
<dbReference type="GO" id="GO:0140359">
    <property type="term" value="F:ABC-type transporter activity"/>
    <property type="evidence" value="ECO:0007669"/>
    <property type="project" value="InterPro"/>
</dbReference>
<dbReference type="PANTHER" id="PTHR19229:SF36">
    <property type="entry name" value="ATP-BINDING CASSETTE SUB-FAMILY A MEMBER 2"/>
    <property type="match status" value="1"/>
</dbReference>
<dbReference type="GeneID" id="70219119"/>
<dbReference type="InterPro" id="IPR003439">
    <property type="entry name" value="ABC_transporter-like_ATP-bd"/>
</dbReference>
<feature type="transmembrane region" description="Helical" evidence="10">
    <location>
        <begin position="990"/>
        <end position="1010"/>
    </location>
</feature>
<protein>
    <recommendedName>
        <fullName evidence="11">ABC transporter domain-containing protein</fullName>
    </recommendedName>
</protein>
<dbReference type="EMBL" id="JAGMUX010000038">
    <property type="protein sequence ID" value="KAH7205398.1"/>
    <property type="molecule type" value="Genomic_DNA"/>
</dbReference>
<dbReference type="InterPro" id="IPR027417">
    <property type="entry name" value="P-loop_NTPase"/>
</dbReference>
<keyword evidence="7" id="KW-0067">ATP-binding</keyword>
<dbReference type="Pfam" id="PF12698">
    <property type="entry name" value="ABC2_membrane_3"/>
    <property type="match status" value="1"/>
</dbReference>
<dbReference type="SMART" id="SM00382">
    <property type="entry name" value="AAA"/>
    <property type="match status" value="2"/>
</dbReference>
<evidence type="ECO:0000256" key="7">
    <source>
        <dbReference type="ARBA" id="ARBA00022840"/>
    </source>
</evidence>
<evidence type="ECO:0000256" key="2">
    <source>
        <dbReference type="ARBA" id="ARBA00008869"/>
    </source>
</evidence>
<dbReference type="Gene3D" id="3.40.50.300">
    <property type="entry name" value="P-loop containing nucleotide triphosphate hydrolases"/>
    <property type="match status" value="2"/>
</dbReference>